<name>A0A285CU42_9RHOB</name>
<accession>A0A285CU42</accession>
<dbReference type="InterPro" id="IPR050807">
    <property type="entry name" value="TransReg_Diox_bact_type"/>
</dbReference>
<evidence type="ECO:0000259" key="2">
    <source>
        <dbReference type="PROSITE" id="PS50943"/>
    </source>
</evidence>
<dbReference type="InterPro" id="IPR010982">
    <property type="entry name" value="Lambda_DNA-bd_dom_sf"/>
</dbReference>
<dbReference type="CDD" id="cd00093">
    <property type="entry name" value="HTH_XRE"/>
    <property type="match status" value="1"/>
</dbReference>
<dbReference type="Pfam" id="PF13560">
    <property type="entry name" value="HTH_31"/>
    <property type="match status" value="1"/>
</dbReference>
<dbReference type="RefSeq" id="WP_097030636.1">
    <property type="nucleotide sequence ID" value="NZ_OAOQ01000008.1"/>
</dbReference>
<sequence>MNDRIGDDIRALRKARGMTLAQVAAALGRSVGWLSQVERGQSVPSVQDLGRIAELFDLNISFFFRSAARHPQEQGRIVRAADRSRIGSPGSGLTEDLLSPGLAGSFEMIRSVFAPRSKSRGLRSGVEKEDGGVVIAGRLILRIGTLTAELGPGDSFQFRGEDYAWENPGDEPAEVLWVVSPPVY</sequence>
<keyword evidence="4" id="KW-1185">Reference proteome</keyword>
<dbReference type="Proteomes" id="UP000219467">
    <property type="component" value="Unassembled WGS sequence"/>
</dbReference>
<dbReference type="PANTHER" id="PTHR46797">
    <property type="entry name" value="HTH-TYPE TRANSCRIPTIONAL REGULATOR"/>
    <property type="match status" value="1"/>
</dbReference>
<keyword evidence="1" id="KW-0238">DNA-binding</keyword>
<reference evidence="4" key="1">
    <citation type="submission" date="2017-08" db="EMBL/GenBank/DDBJ databases">
        <authorList>
            <person name="Varghese N."/>
            <person name="Submissions S."/>
        </authorList>
    </citation>
    <scope>NUCLEOTIDE SEQUENCE [LARGE SCALE GENOMIC DNA]</scope>
    <source>
        <strain evidence="4">JA234</strain>
    </source>
</reference>
<dbReference type="InterPro" id="IPR001387">
    <property type="entry name" value="Cro/C1-type_HTH"/>
</dbReference>
<evidence type="ECO:0000313" key="4">
    <source>
        <dbReference type="Proteomes" id="UP000219467"/>
    </source>
</evidence>
<evidence type="ECO:0000256" key="1">
    <source>
        <dbReference type="ARBA" id="ARBA00023125"/>
    </source>
</evidence>
<dbReference type="GO" id="GO:0003700">
    <property type="term" value="F:DNA-binding transcription factor activity"/>
    <property type="evidence" value="ECO:0007669"/>
    <property type="project" value="TreeGrafter"/>
</dbReference>
<feature type="domain" description="HTH cro/C1-type" evidence="2">
    <location>
        <begin position="9"/>
        <end position="63"/>
    </location>
</feature>
<organism evidence="3 4">
    <name type="scientific">Cereibacter ovatus</name>
    <dbReference type="NCBI Taxonomy" id="439529"/>
    <lineage>
        <taxon>Bacteria</taxon>
        <taxon>Pseudomonadati</taxon>
        <taxon>Pseudomonadota</taxon>
        <taxon>Alphaproteobacteria</taxon>
        <taxon>Rhodobacterales</taxon>
        <taxon>Paracoccaceae</taxon>
        <taxon>Cereibacter</taxon>
    </lineage>
</organism>
<dbReference type="OrthoDB" id="9814751at2"/>
<dbReference type="GO" id="GO:0003677">
    <property type="term" value="F:DNA binding"/>
    <property type="evidence" value="ECO:0007669"/>
    <property type="project" value="UniProtKB-KW"/>
</dbReference>
<dbReference type="SUPFAM" id="SSF51182">
    <property type="entry name" value="RmlC-like cupins"/>
    <property type="match status" value="1"/>
</dbReference>
<dbReference type="SUPFAM" id="SSF47413">
    <property type="entry name" value="lambda repressor-like DNA-binding domains"/>
    <property type="match status" value="1"/>
</dbReference>
<gene>
    <name evidence="3" type="ORF">SAMN05878503_10852</name>
</gene>
<proteinExistence type="predicted"/>
<dbReference type="Gene3D" id="1.10.260.40">
    <property type="entry name" value="lambda repressor-like DNA-binding domains"/>
    <property type="match status" value="1"/>
</dbReference>
<dbReference type="EMBL" id="OAOQ01000008">
    <property type="protein sequence ID" value="SNX71099.1"/>
    <property type="molecule type" value="Genomic_DNA"/>
</dbReference>
<evidence type="ECO:0000313" key="3">
    <source>
        <dbReference type="EMBL" id="SNX71099.1"/>
    </source>
</evidence>
<dbReference type="SMART" id="SM00530">
    <property type="entry name" value="HTH_XRE"/>
    <property type="match status" value="1"/>
</dbReference>
<dbReference type="InterPro" id="IPR014710">
    <property type="entry name" value="RmlC-like_jellyroll"/>
</dbReference>
<dbReference type="InterPro" id="IPR013096">
    <property type="entry name" value="Cupin_2"/>
</dbReference>
<dbReference type="AlphaFoldDB" id="A0A285CU42"/>
<dbReference type="PANTHER" id="PTHR46797:SF2">
    <property type="entry name" value="TRANSCRIPTIONAL REGULATOR"/>
    <property type="match status" value="1"/>
</dbReference>
<dbReference type="Pfam" id="PF07883">
    <property type="entry name" value="Cupin_2"/>
    <property type="match status" value="1"/>
</dbReference>
<protein>
    <submittedName>
        <fullName evidence="3">XRE family transcriptional regulator</fullName>
    </submittedName>
</protein>
<dbReference type="GO" id="GO:0005829">
    <property type="term" value="C:cytosol"/>
    <property type="evidence" value="ECO:0007669"/>
    <property type="project" value="TreeGrafter"/>
</dbReference>
<dbReference type="InterPro" id="IPR011051">
    <property type="entry name" value="RmlC_Cupin_sf"/>
</dbReference>
<dbReference type="CDD" id="cd02209">
    <property type="entry name" value="cupin_XRE_C"/>
    <property type="match status" value="1"/>
</dbReference>
<dbReference type="Gene3D" id="2.60.120.10">
    <property type="entry name" value="Jelly Rolls"/>
    <property type="match status" value="1"/>
</dbReference>
<dbReference type="PROSITE" id="PS50943">
    <property type="entry name" value="HTH_CROC1"/>
    <property type="match status" value="1"/>
</dbReference>